<protein>
    <submittedName>
        <fullName evidence="1">Uncharacterized protein</fullName>
    </submittedName>
</protein>
<sequence>MHRCECESAHVLAAGRHAPASMCAHTSDSLARSHCPAHDSLALYTTTGRSPLPMHRCECESAHVLAAGRHAPASMCAHTSDSLARSHCPAHDSLALYTTTGRSPLPMHRCECESAHVLAAGRHAPASMCAHTSDSLARSHCPAHDSLALYTTTGRSPLPMHRCECESAHVLAAGRHAPASMCAHTSDSLARSHCPAHDSLALYTTTGRSPLPMHRCECESAHVLAAGRHAPASMCAHTSDSLARSHCPAHDSLALYTTTGRSPLPMHRCECESAHVLAAGRHAPASMCAHTSDSLARSHCPAHDSLALYTTTGRSPLPMHRCECESAHVLAAGRHAPASMCAHTSDSLARSHCPAHDSLALYTTTGRSPLPMHRCECESAHVLAAGRHAPASMCAHTSDSLARSHCPAHDSLALYTTTGRSPLPMHRCECESAHVLAAGRHAPASMCAHTSDSLARSHCPAHDSLALYTTTGRSPLPMHRCECESAHVLAAGRHAPASMCAHTSDSLARSHCPAHDSLALYTTTGRSPLPMHRCECESAHVLAAGRHAPASMCAHTSDSLARSHCPAHDSLALYTTTGRSPLPMHRCECESAHVLAAGRHAPASMCAHTSDSLARSHCPAHDSLALYTTTGRSPLPMHRCECESAHVLAAGRHAPASMCAHTSDSLARSHCPAHDSLALYTTTGRSPLPMHRCECESAHVLAAGRHAPASMCAHTSDSLARSHCPAHDSLALYTTTGRSPLPMHRCECESAHVLAAGRHAPASMCAHTSDSLARSHCPAHDSLALYTTTGRSPLPMHRCECESAHVLAAGRHAPASMCAHTSDSLARSHCPAHDSLALYTTTGRSPLPMHRCECESAHVLAAGRHAPASMCAHTSDSLARSHCPAHDSLALYTTTGRSPLPMHRCECESAHVLAAGRHAPASMCAHTSDSLARSHCPAHDSLALYTTTGRSPLPMHRCECESAHVLAAGRHAPASMCAHTSDSLARSHCPAHDSLALYTTTGRSPLPMHRCECESAHVLAAGRHAPASMCAHTSDSLARSHCPAHDSLAHATPPPLPPLLLLASPPPASCHRCCATSCCNKLAFCYSSRILPIHRFNVI</sequence>
<reference evidence="1" key="1">
    <citation type="submission" date="2022-03" db="EMBL/GenBank/DDBJ databases">
        <authorList>
            <person name="Tunstrom K."/>
        </authorList>
    </citation>
    <scope>NUCLEOTIDE SEQUENCE</scope>
</reference>
<dbReference type="Proteomes" id="UP001153954">
    <property type="component" value="Unassembled WGS sequence"/>
</dbReference>
<comment type="caution">
    <text evidence="1">The sequence shown here is derived from an EMBL/GenBank/DDBJ whole genome shotgun (WGS) entry which is preliminary data.</text>
</comment>
<evidence type="ECO:0000313" key="1">
    <source>
        <dbReference type="EMBL" id="CAH2089204.1"/>
    </source>
</evidence>
<keyword evidence="2" id="KW-1185">Reference proteome</keyword>
<accession>A0AAU9TR57</accession>
<proteinExistence type="predicted"/>
<gene>
    <name evidence="1" type="ORF">EEDITHA_LOCUS5283</name>
</gene>
<dbReference type="AlphaFoldDB" id="A0AAU9TR57"/>
<dbReference type="EMBL" id="CAKOGL010000008">
    <property type="protein sequence ID" value="CAH2089204.1"/>
    <property type="molecule type" value="Genomic_DNA"/>
</dbReference>
<name>A0AAU9TR57_EUPED</name>
<evidence type="ECO:0000313" key="2">
    <source>
        <dbReference type="Proteomes" id="UP001153954"/>
    </source>
</evidence>
<organism evidence="1 2">
    <name type="scientific">Euphydryas editha</name>
    <name type="common">Edith's checkerspot</name>
    <dbReference type="NCBI Taxonomy" id="104508"/>
    <lineage>
        <taxon>Eukaryota</taxon>
        <taxon>Metazoa</taxon>
        <taxon>Ecdysozoa</taxon>
        <taxon>Arthropoda</taxon>
        <taxon>Hexapoda</taxon>
        <taxon>Insecta</taxon>
        <taxon>Pterygota</taxon>
        <taxon>Neoptera</taxon>
        <taxon>Endopterygota</taxon>
        <taxon>Lepidoptera</taxon>
        <taxon>Glossata</taxon>
        <taxon>Ditrysia</taxon>
        <taxon>Papilionoidea</taxon>
        <taxon>Nymphalidae</taxon>
        <taxon>Nymphalinae</taxon>
        <taxon>Euphydryas</taxon>
    </lineage>
</organism>